<feature type="transmembrane region" description="Helical" evidence="1">
    <location>
        <begin position="163"/>
        <end position="184"/>
    </location>
</feature>
<sequence>MKDYPSFVLFFITSIGYLSFGLGFPLEHINNQSEEPAYKVWSPLKQFQLIPTDKLYTLDNIEIFAIDLARHTVIRASRSDEDPHNSPFWYGKVIYTAVGLLSIMIVCFLLATRLKTLDLSSYVAINMIRVLTVIVYLGTVCFIISASILISGWDFTTEAFCKAAIDLCLVFYLSHKTFMNLFLVERTYQIRAYKVIRHKDVPFYIGMAVRSGRVRDQLPPLSPSWTLLLQFRIPMANVA</sequence>
<dbReference type="PANTHER" id="PTHR38848">
    <property type="entry name" value="G-PROTEIN COUPLED RECEPTORS FAMILY 3 PROFILE DOMAIN-CONTAINING PROTEIN"/>
    <property type="match status" value="1"/>
</dbReference>
<feature type="transmembrane region" description="Helical" evidence="1">
    <location>
        <begin position="123"/>
        <end position="151"/>
    </location>
</feature>
<dbReference type="Proteomes" id="UP001590951">
    <property type="component" value="Unassembled WGS sequence"/>
</dbReference>
<accession>A0ABR4B3S5</accession>
<evidence type="ECO:0000256" key="1">
    <source>
        <dbReference type="SAM" id="Phobius"/>
    </source>
</evidence>
<reference evidence="2 3" key="1">
    <citation type="submission" date="2024-09" db="EMBL/GenBank/DDBJ databases">
        <title>Rethinking Asexuality: The Enigmatic Case of Functional Sexual Genes in Lepraria (Stereocaulaceae).</title>
        <authorList>
            <person name="Doellman M."/>
            <person name="Sun Y."/>
            <person name="Barcenas-Pena A."/>
            <person name="Lumbsch H.T."/>
            <person name="Grewe F."/>
        </authorList>
    </citation>
    <scope>NUCLEOTIDE SEQUENCE [LARGE SCALE GENOMIC DNA]</scope>
    <source>
        <strain evidence="2 3">Grewe 0041</strain>
    </source>
</reference>
<name>A0ABR4B3S5_9LECA</name>
<keyword evidence="1" id="KW-0812">Transmembrane</keyword>
<feature type="transmembrane region" description="Helical" evidence="1">
    <location>
        <begin position="93"/>
        <end position="111"/>
    </location>
</feature>
<gene>
    <name evidence="2" type="ORF">ABVK25_007102</name>
</gene>
<evidence type="ECO:0000313" key="3">
    <source>
        <dbReference type="Proteomes" id="UP001590951"/>
    </source>
</evidence>
<proteinExistence type="predicted"/>
<keyword evidence="1" id="KW-1133">Transmembrane helix</keyword>
<organism evidence="2 3">
    <name type="scientific">Lepraria finkii</name>
    <dbReference type="NCBI Taxonomy" id="1340010"/>
    <lineage>
        <taxon>Eukaryota</taxon>
        <taxon>Fungi</taxon>
        <taxon>Dikarya</taxon>
        <taxon>Ascomycota</taxon>
        <taxon>Pezizomycotina</taxon>
        <taxon>Lecanoromycetes</taxon>
        <taxon>OSLEUM clade</taxon>
        <taxon>Lecanoromycetidae</taxon>
        <taxon>Lecanorales</taxon>
        <taxon>Lecanorineae</taxon>
        <taxon>Stereocaulaceae</taxon>
        <taxon>Lepraria</taxon>
    </lineage>
</organism>
<dbReference type="EMBL" id="JBHFEH010000026">
    <property type="protein sequence ID" value="KAL2052542.1"/>
    <property type="molecule type" value="Genomic_DNA"/>
</dbReference>
<protein>
    <submittedName>
        <fullName evidence="2">Uncharacterized protein</fullName>
    </submittedName>
</protein>
<comment type="caution">
    <text evidence="2">The sequence shown here is derived from an EMBL/GenBank/DDBJ whole genome shotgun (WGS) entry which is preliminary data.</text>
</comment>
<dbReference type="PANTHER" id="PTHR38848:SF3">
    <property type="entry name" value="G-PROTEIN COUPLED RECEPTORS FAMILY 3 PROFILE DOMAIN-CONTAINING PROTEIN"/>
    <property type="match status" value="1"/>
</dbReference>
<feature type="transmembrane region" description="Helical" evidence="1">
    <location>
        <begin position="7"/>
        <end position="26"/>
    </location>
</feature>
<keyword evidence="3" id="KW-1185">Reference proteome</keyword>
<evidence type="ECO:0000313" key="2">
    <source>
        <dbReference type="EMBL" id="KAL2052542.1"/>
    </source>
</evidence>
<keyword evidence="1" id="KW-0472">Membrane</keyword>